<dbReference type="Pfam" id="PF04365">
    <property type="entry name" value="BrnT_toxin"/>
    <property type="match status" value="1"/>
</dbReference>
<dbReference type="InterPro" id="IPR038573">
    <property type="entry name" value="BrnT_sf"/>
</dbReference>
<protein>
    <submittedName>
        <fullName evidence="1">BrnT family toxin</fullName>
    </submittedName>
</protein>
<dbReference type="InterPro" id="IPR007460">
    <property type="entry name" value="BrnT_toxin"/>
</dbReference>
<keyword evidence="2" id="KW-1185">Reference proteome</keyword>
<dbReference type="EMBL" id="JAHCVK010000006">
    <property type="protein sequence ID" value="MBT0653977.1"/>
    <property type="molecule type" value="Genomic_DNA"/>
</dbReference>
<dbReference type="Proteomes" id="UP000756860">
    <property type="component" value="Unassembled WGS sequence"/>
</dbReference>
<evidence type="ECO:0000313" key="2">
    <source>
        <dbReference type="Proteomes" id="UP000756860"/>
    </source>
</evidence>
<comment type="caution">
    <text evidence="1">The sequence shown here is derived from an EMBL/GenBank/DDBJ whole genome shotgun (WGS) entry which is preliminary data.</text>
</comment>
<sequence length="90" mass="10692">MIIEFDTAKREKTLLERGLDFADSGKVFQGLHFTAPDDRFDYGEDRFITVGTLDDRIVVLVWTPRNEARRIISMRYANDREISRYKTYLR</sequence>
<name>A0ABS5SF55_9BACT</name>
<organism evidence="1 2">
    <name type="scientific">Geomobilimonas luticola</name>
    <dbReference type="NCBI Taxonomy" id="1114878"/>
    <lineage>
        <taxon>Bacteria</taxon>
        <taxon>Pseudomonadati</taxon>
        <taxon>Thermodesulfobacteriota</taxon>
        <taxon>Desulfuromonadia</taxon>
        <taxon>Geobacterales</taxon>
        <taxon>Geobacteraceae</taxon>
        <taxon>Geomobilimonas</taxon>
    </lineage>
</organism>
<accession>A0ABS5SF55</accession>
<gene>
    <name evidence="1" type="ORF">KI810_12985</name>
</gene>
<dbReference type="Gene3D" id="3.10.450.530">
    <property type="entry name" value="Ribonuclease toxin, BrnT, of type II toxin-antitoxin system"/>
    <property type="match status" value="1"/>
</dbReference>
<evidence type="ECO:0000313" key="1">
    <source>
        <dbReference type="EMBL" id="MBT0653977.1"/>
    </source>
</evidence>
<proteinExistence type="predicted"/>
<reference evidence="1 2" key="1">
    <citation type="submission" date="2021-05" db="EMBL/GenBank/DDBJ databases">
        <title>The draft genome of Geobacter luticola JCM 17780.</title>
        <authorList>
            <person name="Xu Z."/>
            <person name="Masuda Y."/>
            <person name="Itoh H."/>
            <person name="Senoo K."/>
        </authorList>
    </citation>
    <scope>NUCLEOTIDE SEQUENCE [LARGE SCALE GENOMIC DNA]</scope>
    <source>
        <strain evidence="1 2">JCM 17780</strain>
    </source>
</reference>
<dbReference type="RefSeq" id="WP_214175980.1">
    <property type="nucleotide sequence ID" value="NZ_JAHCVK010000006.1"/>
</dbReference>